<dbReference type="GeneID" id="19883324"/>
<sequence>MQIRFHTSPRLGDVTTVKTGRQFISAVLEVPHRFANEDWQLLLWHSTDGDDWRALQFAAATGEEKAVELESSPSLSRLHFRAETHFNKSMQFTIKFRYALEQPWIWANEEYGIGDGFVVLQDIAATSQRLEDLIPDLSSQWSISTHQSEAPDTTLWSLTTRIGPSVADESSFQDVEIGTPFTHFQKWFALVRAGIPWLAPRKGLSRCSLDKDAILCSFADGQGRHLVFLAMSGVDDILALFRSTDTNSISLHARNDAPVERDLMVLVSTGYEVDKAIAAVVYHARSLIWKYSQIHDAGLQSDSSTDFRPKWRENWIGTWNSLSQKLTEDKILEALENLEESGIRISNLIIDDNWQSIDTLDQGAAQAGLLEFEANRAGFPSGLKSTVSKLRRTHRTIEHIFVWHALLGYWGGISPRGAIARSYKTTHVRREDTGTDMTLVANEDISKFYDDFYAFLVQSGVDGVKTDAQCMLDTLASASARRALTNAYLDKWSIASLRHFGVNAISCMSQFPQALFHALLPQIRPPVTARNSDDYFPDAPSSHRWHVWANAHNAVLTQYLNVVPDWDMFQTVHEFADYHAAARCLSGGPVYITDVPGQHDLELLKRVTALTTLGKTVILRPSVVGIALDPYLDYDSGALLKIGSFHAGAPTLAVAEIDQILSGSGSGGISLMGVFQTSDAQTSSLTLLSEFRGISHTSSYVVRAYTTGRVSHPLRFTDGHVPSLLATPSDEGYEIYTAYELTRFASRRWRRQGEISVASLGLVDKMTGCAAIEASHVEMDAKISVTSKLKALGVFGVYVSSLPNMTIDDNFMVTIFGHPVPRHTVRISRNADTVLEVDVQTAWKELGLDSGWSNELEVTVNILRI</sequence>
<dbReference type="Proteomes" id="UP000002762">
    <property type="component" value="Unassembled WGS sequence"/>
</dbReference>
<comment type="catalytic activity">
    <reaction evidence="4">
        <text>alpha-D-galactosyl-(1-&gt;3)-1D-myo-inositol + sucrose = raffinose + myo-inositol</text>
        <dbReference type="Rhea" id="RHEA:20161"/>
        <dbReference type="ChEBI" id="CHEBI:16634"/>
        <dbReference type="ChEBI" id="CHEBI:17268"/>
        <dbReference type="ChEBI" id="CHEBI:17505"/>
        <dbReference type="ChEBI" id="CHEBI:17992"/>
        <dbReference type="EC" id="2.4.1.82"/>
    </reaction>
</comment>
<dbReference type="InterPro" id="IPR008811">
    <property type="entry name" value="Glycosyl_hydrolases_36"/>
</dbReference>
<dbReference type="HOGENOM" id="CLU_006630_0_0_1"/>
<dbReference type="SUPFAM" id="SSF51445">
    <property type="entry name" value="(Trans)glycosidases"/>
    <property type="match status" value="1"/>
</dbReference>
<evidence type="ECO:0000256" key="1">
    <source>
        <dbReference type="ARBA" id="ARBA00001255"/>
    </source>
</evidence>
<keyword evidence="6" id="KW-1185">Reference proteome</keyword>
<evidence type="ECO:0000313" key="6">
    <source>
        <dbReference type="Proteomes" id="UP000002762"/>
    </source>
</evidence>
<dbReference type="InParanoid" id="J4UWI0"/>
<name>J4UWI0_BEAB2</name>
<dbReference type="PANTHER" id="PTHR31268">
    <property type="match status" value="1"/>
</dbReference>
<dbReference type="GO" id="GO:0047274">
    <property type="term" value="F:galactinol-sucrose galactosyltransferase activity"/>
    <property type="evidence" value="ECO:0007669"/>
    <property type="project" value="UniProtKB-EC"/>
</dbReference>
<dbReference type="InterPro" id="IPR013785">
    <property type="entry name" value="Aldolase_TIM"/>
</dbReference>
<gene>
    <name evidence="5" type="ORF">BBA_00312</name>
</gene>
<keyword evidence="3" id="KW-0119">Carbohydrate metabolism</keyword>
<dbReference type="GO" id="GO:0004557">
    <property type="term" value="F:alpha-galactosidase activity"/>
    <property type="evidence" value="ECO:0007669"/>
    <property type="project" value="UniProtKB-EC"/>
</dbReference>
<evidence type="ECO:0000256" key="2">
    <source>
        <dbReference type="ARBA" id="ARBA00007240"/>
    </source>
</evidence>
<accession>J4UWI0</accession>
<evidence type="ECO:0000256" key="3">
    <source>
        <dbReference type="ARBA" id="ARBA00023277"/>
    </source>
</evidence>
<comment type="similarity">
    <text evidence="2">Belongs to the glycosyl hydrolases 36 family.</text>
</comment>
<proteinExistence type="inferred from homology"/>
<reference evidence="5 6" key="1">
    <citation type="journal article" date="2012" name="Sci. Rep.">
        <title>Genomic perspectives on the evolution of fungal entomopathogenicity in Beauveria bassiana.</title>
        <authorList>
            <person name="Xiao G."/>
            <person name="Ying S.H."/>
            <person name="Zheng P."/>
            <person name="Wang Z.L."/>
            <person name="Zhang S."/>
            <person name="Xie X.Q."/>
            <person name="Shang Y."/>
            <person name="St Leger R.J."/>
            <person name="Zhao G.P."/>
            <person name="Wang C."/>
            <person name="Feng M.G."/>
        </authorList>
    </citation>
    <scope>NUCLEOTIDE SEQUENCE [LARGE SCALE GENOMIC DNA]</scope>
    <source>
        <strain evidence="5 6">ARSEF 2860</strain>
    </source>
</reference>
<dbReference type="PANTHER" id="PTHR31268:SF32">
    <property type="entry name" value="GALACTINOL--SUCROSE GALACTOSYLTRANSFERASE 2-RELATED"/>
    <property type="match status" value="1"/>
</dbReference>
<dbReference type="InterPro" id="IPR017853">
    <property type="entry name" value="GH"/>
</dbReference>
<dbReference type="Pfam" id="PF05691">
    <property type="entry name" value="Raffinose_syn"/>
    <property type="match status" value="1"/>
</dbReference>
<dbReference type="Gene3D" id="3.20.20.70">
    <property type="entry name" value="Aldolase class I"/>
    <property type="match status" value="1"/>
</dbReference>
<evidence type="ECO:0000313" key="5">
    <source>
        <dbReference type="EMBL" id="EJP70682.1"/>
    </source>
</evidence>
<protein>
    <submittedName>
        <fullName evidence="5">Raffinose synthase Sip1</fullName>
    </submittedName>
</protein>
<dbReference type="STRING" id="655819.J4UWI0"/>
<dbReference type="EMBL" id="JH725150">
    <property type="protein sequence ID" value="EJP70682.1"/>
    <property type="molecule type" value="Genomic_DNA"/>
</dbReference>
<comment type="catalytic activity">
    <reaction evidence="1">
        <text>Hydrolysis of terminal, non-reducing alpha-D-galactose residues in alpha-D-galactosides, including galactose oligosaccharides, galactomannans and galactolipids.</text>
        <dbReference type="EC" id="3.2.1.22"/>
    </reaction>
</comment>
<evidence type="ECO:0000256" key="4">
    <source>
        <dbReference type="ARBA" id="ARBA00049426"/>
    </source>
</evidence>
<dbReference type="OrthoDB" id="4664297at2759"/>
<dbReference type="RefSeq" id="XP_008593631.1">
    <property type="nucleotide sequence ID" value="XM_008595409.1"/>
</dbReference>
<organism evidence="5 6">
    <name type="scientific">Beauveria bassiana (strain ARSEF 2860)</name>
    <name type="common">White muscardine disease fungus</name>
    <name type="synonym">Tritirachium shiotae</name>
    <dbReference type="NCBI Taxonomy" id="655819"/>
    <lineage>
        <taxon>Eukaryota</taxon>
        <taxon>Fungi</taxon>
        <taxon>Dikarya</taxon>
        <taxon>Ascomycota</taxon>
        <taxon>Pezizomycotina</taxon>
        <taxon>Sordariomycetes</taxon>
        <taxon>Hypocreomycetidae</taxon>
        <taxon>Hypocreales</taxon>
        <taxon>Cordycipitaceae</taxon>
        <taxon>Beauveria</taxon>
    </lineage>
</organism>
<dbReference type="AlphaFoldDB" id="J4UWI0"/>